<evidence type="ECO:0000313" key="1">
    <source>
        <dbReference type="EMBL" id="MBX25000.1"/>
    </source>
</evidence>
<protein>
    <submittedName>
        <fullName evidence="1">Uncharacterized protein</fullName>
    </submittedName>
</protein>
<name>A0A2P2M441_RHIMU</name>
<reference evidence="1" key="1">
    <citation type="submission" date="2018-02" db="EMBL/GenBank/DDBJ databases">
        <title>Rhizophora mucronata_Transcriptome.</title>
        <authorList>
            <person name="Meera S.P."/>
            <person name="Sreeshan A."/>
            <person name="Augustine A."/>
        </authorList>
    </citation>
    <scope>NUCLEOTIDE SEQUENCE</scope>
    <source>
        <tissue evidence="1">Leaf</tissue>
    </source>
</reference>
<organism evidence="1">
    <name type="scientific">Rhizophora mucronata</name>
    <name type="common">Asiatic mangrove</name>
    <dbReference type="NCBI Taxonomy" id="61149"/>
    <lineage>
        <taxon>Eukaryota</taxon>
        <taxon>Viridiplantae</taxon>
        <taxon>Streptophyta</taxon>
        <taxon>Embryophyta</taxon>
        <taxon>Tracheophyta</taxon>
        <taxon>Spermatophyta</taxon>
        <taxon>Magnoliopsida</taxon>
        <taxon>eudicotyledons</taxon>
        <taxon>Gunneridae</taxon>
        <taxon>Pentapetalae</taxon>
        <taxon>rosids</taxon>
        <taxon>fabids</taxon>
        <taxon>Malpighiales</taxon>
        <taxon>Rhizophoraceae</taxon>
        <taxon>Rhizophora</taxon>
    </lineage>
</organism>
<sequence length="39" mass="4707">MFILNSIILFLLLLFLFSFSKSFFWVLVNARIDLEHINM</sequence>
<dbReference type="EMBL" id="GGEC01044516">
    <property type="protein sequence ID" value="MBX25000.1"/>
    <property type="molecule type" value="Transcribed_RNA"/>
</dbReference>
<proteinExistence type="predicted"/>
<accession>A0A2P2M441</accession>
<dbReference type="AlphaFoldDB" id="A0A2P2M441"/>